<feature type="domain" description="Membrane transport protein MMPL" evidence="8">
    <location>
        <begin position="43"/>
        <end position="358"/>
    </location>
</feature>
<feature type="transmembrane region" description="Helical" evidence="7">
    <location>
        <begin position="546"/>
        <end position="567"/>
    </location>
</feature>
<feature type="transmembrane region" description="Helical" evidence="7">
    <location>
        <begin position="270"/>
        <end position="291"/>
    </location>
</feature>
<evidence type="ECO:0000259" key="8">
    <source>
        <dbReference type="Pfam" id="PF03176"/>
    </source>
</evidence>
<evidence type="ECO:0000256" key="6">
    <source>
        <dbReference type="ARBA" id="ARBA00023136"/>
    </source>
</evidence>
<evidence type="ECO:0000256" key="1">
    <source>
        <dbReference type="ARBA" id="ARBA00004651"/>
    </source>
</evidence>
<dbReference type="Pfam" id="PF03176">
    <property type="entry name" value="MMPL"/>
    <property type="match status" value="2"/>
</dbReference>
<dbReference type="EMBL" id="BAAAYN010000018">
    <property type="protein sequence ID" value="GAA3387365.1"/>
    <property type="molecule type" value="Genomic_DNA"/>
</dbReference>
<protein>
    <submittedName>
        <fullName evidence="9">MMPL family transporter</fullName>
    </submittedName>
</protein>
<organism evidence="9 10">
    <name type="scientific">Cryptosporangium minutisporangium</name>
    <dbReference type="NCBI Taxonomy" id="113569"/>
    <lineage>
        <taxon>Bacteria</taxon>
        <taxon>Bacillati</taxon>
        <taxon>Actinomycetota</taxon>
        <taxon>Actinomycetes</taxon>
        <taxon>Cryptosporangiales</taxon>
        <taxon>Cryptosporangiaceae</taxon>
        <taxon>Cryptosporangium</taxon>
    </lineage>
</organism>
<dbReference type="PANTHER" id="PTHR33406">
    <property type="entry name" value="MEMBRANE PROTEIN MJ1562-RELATED"/>
    <property type="match status" value="1"/>
</dbReference>
<evidence type="ECO:0000256" key="4">
    <source>
        <dbReference type="ARBA" id="ARBA00022692"/>
    </source>
</evidence>
<evidence type="ECO:0000256" key="7">
    <source>
        <dbReference type="SAM" id="Phobius"/>
    </source>
</evidence>
<keyword evidence="5 7" id="KW-1133">Transmembrane helix</keyword>
<dbReference type="RefSeq" id="WP_345728660.1">
    <property type="nucleotide sequence ID" value="NZ_BAAAYN010000018.1"/>
</dbReference>
<dbReference type="Gene3D" id="1.20.1640.10">
    <property type="entry name" value="Multidrug efflux transporter AcrB transmembrane domain"/>
    <property type="match status" value="2"/>
</dbReference>
<name>A0ABP6SWW0_9ACTN</name>
<keyword evidence="6 7" id="KW-0472">Membrane</keyword>
<keyword evidence="4 7" id="KW-0812">Transmembrane</keyword>
<sequence>MSNARRRWLLPALLVLGWLVVGGVFGPYQGKLSEVQKNDNAAFLPSSAEATEVAELQERFVDEPTVPAIVVYLHRGGLTLDDARTIQGDIAKIRAANLAVGEISPIIPSRDGEAAQVIVPLAGADGDVTEREVSALREIVQRPGPLTAHVAGPSGIIADFFEVFGAIDGLLIGVTALVVAVILVVVYRSPILPVIVLTTVGLALGLSAGVVYTLTKNGTLDLNGQSQGILSVLVFGATTDYALLLIARVREEFGRHARRWDAVRAAYRGAFEPIVASGGTVIAGLLCLLFSDLASNRSLGPIGAIGIVAALLASLTFLPAVLVLVGRAAFWPFQPRYGSDRELRHGIWERVARMVDRRHRRIWITTMVVLLIAAAFAPTFRASGVTQTDAFLERVDSVRGEEILQGYFPAGFATPVIVIGRADALQPMITAANTVDGVEAVTPFTGALEFDPNAPAKAPKVVDGLVEIDVTLADAADSPTAIRALRELRDVMHDVPGADAKVGGYTATLLDTQDTTSRDLRTIVPIVLAVIFVILALLLRALVAPVMLIATVVLSFGATLGVAALVFEHLFGFPGSDPVVPLFAFVFLVALGIDYNIFLMTRVREESLRHGTRAGTLTGLRVTGGVITSAGVVLAATFAALSVLPILFLAQMAFLVAFGVLLDTLVVRSLLVPAATLELGRRSWWPSRAARIVDEVSVQDARPPVAAGDRAER</sequence>
<feature type="transmembrane region" description="Helical" evidence="7">
    <location>
        <begin position="620"/>
        <end position="640"/>
    </location>
</feature>
<comment type="similarity">
    <text evidence="2">Belongs to the resistance-nodulation-cell division (RND) (TC 2.A.6) family. MmpL subfamily.</text>
</comment>
<comment type="subcellular location">
    <subcellularLocation>
        <location evidence="1">Cell membrane</location>
        <topology evidence="1">Multi-pass membrane protein</topology>
    </subcellularLocation>
</comment>
<evidence type="ECO:0000256" key="5">
    <source>
        <dbReference type="ARBA" id="ARBA00022989"/>
    </source>
</evidence>
<dbReference type="InterPro" id="IPR004869">
    <property type="entry name" value="MMPL_dom"/>
</dbReference>
<feature type="transmembrane region" description="Helical" evidence="7">
    <location>
        <begin position="303"/>
        <end position="326"/>
    </location>
</feature>
<feature type="transmembrane region" description="Helical" evidence="7">
    <location>
        <begin position="646"/>
        <end position="671"/>
    </location>
</feature>
<dbReference type="PANTHER" id="PTHR33406:SF6">
    <property type="entry name" value="MEMBRANE PROTEIN YDGH-RELATED"/>
    <property type="match status" value="1"/>
</dbReference>
<accession>A0ABP6SWW0</accession>
<evidence type="ECO:0000256" key="2">
    <source>
        <dbReference type="ARBA" id="ARBA00010157"/>
    </source>
</evidence>
<dbReference type="InterPro" id="IPR050545">
    <property type="entry name" value="Mycobact_MmpL"/>
</dbReference>
<evidence type="ECO:0000313" key="9">
    <source>
        <dbReference type="EMBL" id="GAA3387365.1"/>
    </source>
</evidence>
<proteinExistence type="inferred from homology"/>
<feature type="transmembrane region" description="Helical" evidence="7">
    <location>
        <begin position="227"/>
        <end position="249"/>
    </location>
</feature>
<feature type="transmembrane region" description="Helical" evidence="7">
    <location>
        <begin position="194"/>
        <end position="215"/>
    </location>
</feature>
<reference evidence="10" key="1">
    <citation type="journal article" date="2019" name="Int. J. Syst. Evol. Microbiol.">
        <title>The Global Catalogue of Microorganisms (GCM) 10K type strain sequencing project: providing services to taxonomists for standard genome sequencing and annotation.</title>
        <authorList>
            <consortium name="The Broad Institute Genomics Platform"/>
            <consortium name="The Broad Institute Genome Sequencing Center for Infectious Disease"/>
            <person name="Wu L."/>
            <person name="Ma J."/>
        </authorList>
    </citation>
    <scope>NUCLEOTIDE SEQUENCE [LARGE SCALE GENOMIC DNA]</scope>
    <source>
        <strain evidence="10">JCM 9458</strain>
    </source>
</reference>
<feature type="domain" description="Membrane transport protein MMPL" evidence="8">
    <location>
        <begin position="466"/>
        <end position="693"/>
    </location>
</feature>
<feature type="transmembrane region" description="Helical" evidence="7">
    <location>
        <begin position="579"/>
        <end position="599"/>
    </location>
</feature>
<dbReference type="Proteomes" id="UP001501676">
    <property type="component" value="Unassembled WGS sequence"/>
</dbReference>
<feature type="transmembrane region" description="Helical" evidence="7">
    <location>
        <begin position="522"/>
        <end position="539"/>
    </location>
</feature>
<evidence type="ECO:0000313" key="10">
    <source>
        <dbReference type="Proteomes" id="UP001501676"/>
    </source>
</evidence>
<dbReference type="SUPFAM" id="SSF82866">
    <property type="entry name" value="Multidrug efflux transporter AcrB transmembrane domain"/>
    <property type="match status" value="2"/>
</dbReference>
<feature type="transmembrane region" description="Helical" evidence="7">
    <location>
        <begin position="362"/>
        <end position="380"/>
    </location>
</feature>
<gene>
    <name evidence="9" type="ORF">GCM10020369_29560</name>
</gene>
<keyword evidence="3" id="KW-1003">Cell membrane</keyword>
<comment type="caution">
    <text evidence="9">The sequence shown here is derived from an EMBL/GenBank/DDBJ whole genome shotgun (WGS) entry which is preliminary data.</text>
</comment>
<evidence type="ECO:0000256" key="3">
    <source>
        <dbReference type="ARBA" id="ARBA00022475"/>
    </source>
</evidence>
<keyword evidence="10" id="KW-1185">Reference proteome</keyword>
<feature type="transmembrane region" description="Helical" evidence="7">
    <location>
        <begin position="163"/>
        <end position="187"/>
    </location>
</feature>